<accession>A0A1G4Y8Q7</accession>
<evidence type="ECO:0000313" key="4">
    <source>
        <dbReference type="Proteomes" id="UP000198981"/>
    </source>
</evidence>
<keyword evidence="2" id="KW-1133">Transmembrane helix</keyword>
<dbReference type="AlphaFoldDB" id="A0A1G4Y8Q7"/>
<sequence>MSRALGRAVPGHPSQPGERCDLPPGAPGASAPAATVEDVLPRLLTLRWVLLHLLVAALFVATFFLGYWQLSKAEDGGGAVNWSYALQWPLYGFMGLWFYAKMVRVELNRDPDEDEPGNEVVLYQRPRIDTTGDPELAAYNRYLAELNEKALRGRDGN</sequence>
<evidence type="ECO:0000256" key="1">
    <source>
        <dbReference type="SAM" id="MobiDB-lite"/>
    </source>
</evidence>
<dbReference type="GO" id="GO:0003677">
    <property type="term" value="F:DNA binding"/>
    <property type="evidence" value="ECO:0007669"/>
    <property type="project" value="UniProtKB-KW"/>
</dbReference>
<dbReference type="STRING" id="1960309.SAMN03159343_2277"/>
<gene>
    <name evidence="3" type="ORF">SAMN03159343_2277</name>
</gene>
<evidence type="ECO:0000256" key="2">
    <source>
        <dbReference type="SAM" id="Phobius"/>
    </source>
</evidence>
<organism evidence="3 4">
    <name type="scientific">Klenkia marina</name>
    <dbReference type="NCBI Taxonomy" id="1960309"/>
    <lineage>
        <taxon>Bacteria</taxon>
        <taxon>Bacillati</taxon>
        <taxon>Actinomycetota</taxon>
        <taxon>Actinomycetes</taxon>
        <taxon>Geodermatophilales</taxon>
        <taxon>Geodermatophilaceae</taxon>
        <taxon>Klenkia</taxon>
    </lineage>
</organism>
<keyword evidence="3" id="KW-0238">DNA-binding</keyword>
<feature type="transmembrane region" description="Helical" evidence="2">
    <location>
        <begin position="49"/>
        <end position="70"/>
    </location>
</feature>
<evidence type="ECO:0000313" key="3">
    <source>
        <dbReference type="EMBL" id="SCX49793.1"/>
    </source>
</evidence>
<dbReference type="EMBL" id="FMUH01000003">
    <property type="protein sequence ID" value="SCX49793.1"/>
    <property type="molecule type" value="Genomic_DNA"/>
</dbReference>
<name>A0A1G4Y8Q7_9ACTN</name>
<proteinExistence type="predicted"/>
<reference evidence="4" key="1">
    <citation type="submission" date="2016-10" db="EMBL/GenBank/DDBJ databases">
        <authorList>
            <person name="Varghese N."/>
            <person name="Submissions S."/>
        </authorList>
    </citation>
    <scope>NUCLEOTIDE SEQUENCE [LARGE SCALE GENOMIC DNA]</scope>
    <source>
        <strain evidence="4">DSM 45722</strain>
    </source>
</reference>
<keyword evidence="2" id="KW-0472">Membrane</keyword>
<protein>
    <submittedName>
        <fullName evidence="3">DNA-binding transcriptional regulator of glucitol operon</fullName>
    </submittedName>
</protein>
<feature type="region of interest" description="Disordered" evidence="1">
    <location>
        <begin position="1"/>
        <end position="31"/>
    </location>
</feature>
<dbReference type="Proteomes" id="UP000198981">
    <property type="component" value="Unassembled WGS sequence"/>
</dbReference>
<keyword evidence="4" id="KW-1185">Reference proteome</keyword>
<keyword evidence="2" id="KW-0812">Transmembrane</keyword>
<feature type="transmembrane region" description="Helical" evidence="2">
    <location>
        <begin position="82"/>
        <end position="100"/>
    </location>
</feature>